<gene>
    <name evidence="1" type="ORF">SAMN05661086_01616</name>
</gene>
<organism evidence="1 2">
    <name type="scientific">Anaeromicropila populeti</name>
    <dbReference type="NCBI Taxonomy" id="37658"/>
    <lineage>
        <taxon>Bacteria</taxon>
        <taxon>Bacillati</taxon>
        <taxon>Bacillota</taxon>
        <taxon>Clostridia</taxon>
        <taxon>Lachnospirales</taxon>
        <taxon>Lachnospiraceae</taxon>
        <taxon>Anaeromicropila</taxon>
    </lineage>
</organism>
<reference evidence="1 2" key="1">
    <citation type="submission" date="2016-10" db="EMBL/GenBank/DDBJ databases">
        <authorList>
            <person name="de Groot N.N."/>
        </authorList>
    </citation>
    <scope>NUCLEOTIDE SEQUENCE [LARGE SCALE GENOMIC DNA]</scope>
    <source>
        <strain evidence="1 2">743A</strain>
    </source>
</reference>
<evidence type="ECO:0000313" key="2">
    <source>
        <dbReference type="Proteomes" id="UP000199659"/>
    </source>
</evidence>
<dbReference type="RefSeq" id="WP_092560175.1">
    <property type="nucleotide sequence ID" value="NZ_FOYZ01000005.1"/>
</dbReference>
<sequence length="69" mass="8564">MRRFAIGEEVRMSYDSYDRQDIIKAVILDTKYIWPFKMYAIEYQYKNGTEILTRIEWFFPCYIVKIHKK</sequence>
<name>A0A1I6JEV9_9FIRM</name>
<dbReference type="AlphaFoldDB" id="A0A1I6JEV9"/>
<accession>A0A1I6JEV9</accession>
<dbReference type="Proteomes" id="UP000199659">
    <property type="component" value="Unassembled WGS sequence"/>
</dbReference>
<evidence type="ECO:0000313" key="1">
    <source>
        <dbReference type="EMBL" id="SFR77379.1"/>
    </source>
</evidence>
<dbReference type="STRING" id="37658.SAMN05661086_01616"/>
<proteinExistence type="predicted"/>
<dbReference type="EMBL" id="FOYZ01000005">
    <property type="protein sequence ID" value="SFR77379.1"/>
    <property type="molecule type" value="Genomic_DNA"/>
</dbReference>
<keyword evidence="2" id="KW-1185">Reference proteome</keyword>
<protein>
    <submittedName>
        <fullName evidence="1">Uncharacterized protein</fullName>
    </submittedName>
</protein>